<protein>
    <recommendedName>
        <fullName evidence="1">RNase H type-1 domain-containing protein</fullName>
    </recommendedName>
</protein>
<dbReference type="PANTHER" id="PTHR47723:SF23">
    <property type="entry name" value="REVERSE TRANSCRIPTASE-LIKE PROTEIN"/>
    <property type="match status" value="1"/>
</dbReference>
<dbReference type="EMBL" id="JAIVGD010000028">
    <property type="protein sequence ID" value="KAH0738635.1"/>
    <property type="molecule type" value="Genomic_DNA"/>
</dbReference>
<dbReference type="Gene3D" id="3.30.420.10">
    <property type="entry name" value="Ribonuclease H-like superfamily/Ribonuclease H"/>
    <property type="match status" value="1"/>
</dbReference>
<dbReference type="InterPro" id="IPR044730">
    <property type="entry name" value="RNase_H-like_dom_plant"/>
</dbReference>
<dbReference type="InterPro" id="IPR012337">
    <property type="entry name" value="RNaseH-like_sf"/>
</dbReference>
<dbReference type="SUPFAM" id="SSF53098">
    <property type="entry name" value="Ribonuclease H-like"/>
    <property type="match status" value="1"/>
</dbReference>
<dbReference type="Pfam" id="PF13456">
    <property type="entry name" value="RVT_3"/>
    <property type="match status" value="1"/>
</dbReference>
<dbReference type="CDD" id="cd06222">
    <property type="entry name" value="RNase_H_like"/>
    <property type="match status" value="1"/>
</dbReference>
<name>A0ABQ7TZ17_SOLTU</name>
<keyword evidence="3" id="KW-1185">Reference proteome</keyword>
<dbReference type="InterPro" id="IPR053151">
    <property type="entry name" value="RNase_H-like"/>
</dbReference>
<reference evidence="2 3" key="1">
    <citation type="journal article" date="2021" name="bioRxiv">
        <title>Chromosome-scale and haplotype-resolved genome assembly of a tetraploid potato cultivar.</title>
        <authorList>
            <person name="Sun H."/>
            <person name="Jiao W.-B."/>
            <person name="Krause K."/>
            <person name="Campoy J.A."/>
            <person name="Goel M."/>
            <person name="Folz-Donahue K."/>
            <person name="Kukat C."/>
            <person name="Huettel B."/>
            <person name="Schneeberger K."/>
        </authorList>
    </citation>
    <scope>NUCLEOTIDE SEQUENCE [LARGE SCALE GENOMIC DNA]</scope>
    <source>
        <strain evidence="2">SolTubOtavaFocal</strain>
        <tissue evidence="2">Leaves</tissue>
    </source>
</reference>
<dbReference type="Proteomes" id="UP000826656">
    <property type="component" value="Unassembled WGS sequence"/>
</dbReference>
<evidence type="ECO:0000313" key="3">
    <source>
        <dbReference type="Proteomes" id="UP000826656"/>
    </source>
</evidence>
<evidence type="ECO:0000259" key="1">
    <source>
        <dbReference type="Pfam" id="PF13456"/>
    </source>
</evidence>
<organism evidence="2 3">
    <name type="scientific">Solanum tuberosum</name>
    <name type="common">Potato</name>
    <dbReference type="NCBI Taxonomy" id="4113"/>
    <lineage>
        <taxon>Eukaryota</taxon>
        <taxon>Viridiplantae</taxon>
        <taxon>Streptophyta</taxon>
        <taxon>Embryophyta</taxon>
        <taxon>Tracheophyta</taxon>
        <taxon>Spermatophyta</taxon>
        <taxon>Magnoliopsida</taxon>
        <taxon>eudicotyledons</taxon>
        <taxon>Gunneridae</taxon>
        <taxon>Pentapetalae</taxon>
        <taxon>asterids</taxon>
        <taxon>lamiids</taxon>
        <taxon>Solanales</taxon>
        <taxon>Solanaceae</taxon>
        <taxon>Solanoideae</taxon>
        <taxon>Solaneae</taxon>
        <taxon>Solanum</taxon>
    </lineage>
</organism>
<gene>
    <name evidence="2" type="ORF">KY290_037340</name>
</gene>
<dbReference type="InterPro" id="IPR002156">
    <property type="entry name" value="RNaseH_domain"/>
</dbReference>
<proteinExistence type="predicted"/>
<evidence type="ECO:0000313" key="2">
    <source>
        <dbReference type="EMBL" id="KAH0738635.1"/>
    </source>
</evidence>
<dbReference type="InterPro" id="IPR036397">
    <property type="entry name" value="RNaseH_sf"/>
</dbReference>
<sequence length="162" mass="17983">MDSPFKGYKLNSDGSSRWNPGRSGIGGVIRDSDGNWIVGYMGNIHISNNIKAELTTLMQGLQMALARGLLPLEVNIDCKDPISLIDNDHPSYTNMLFDCRDLLRRLGNPQILHTFREANRVADAVAREGSKTSQDNSFLCLEVPPVFVVEKLEADKGRNSFC</sequence>
<comment type="caution">
    <text evidence="2">The sequence shown here is derived from an EMBL/GenBank/DDBJ whole genome shotgun (WGS) entry which is preliminary data.</text>
</comment>
<feature type="domain" description="RNase H type-1" evidence="1">
    <location>
        <begin position="11"/>
        <end position="128"/>
    </location>
</feature>
<dbReference type="PANTHER" id="PTHR47723">
    <property type="entry name" value="OS05G0353850 PROTEIN"/>
    <property type="match status" value="1"/>
</dbReference>
<accession>A0ABQ7TZ17</accession>